<comment type="similarity">
    <text evidence="2">Belongs to the TMEM135 family.</text>
</comment>
<feature type="transmembrane region" description="Helical" evidence="6">
    <location>
        <begin position="72"/>
        <end position="94"/>
    </location>
</feature>
<feature type="transmembrane region" description="Helical" evidence="6">
    <location>
        <begin position="322"/>
        <end position="338"/>
    </location>
</feature>
<dbReference type="PANTHER" id="PTHR12459:SF15">
    <property type="entry name" value="TRANSMEMBRANE PROTEIN 135"/>
    <property type="match status" value="1"/>
</dbReference>
<dbReference type="GO" id="GO:0012505">
    <property type="term" value="C:endomembrane system"/>
    <property type="evidence" value="ECO:0007669"/>
    <property type="project" value="UniProtKB-SubCell"/>
</dbReference>
<keyword evidence="3 6" id="KW-0812">Transmembrane</keyword>
<feature type="transmembrane region" description="Helical" evidence="6">
    <location>
        <begin position="43"/>
        <end position="60"/>
    </location>
</feature>
<feature type="transmembrane region" description="Helical" evidence="6">
    <location>
        <begin position="158"/>
        <end position="178"/>
    </location>
</feature>
<accession>A0A6J2THY5</accession>
<proteinExistence type="inferred from homology"/>
<keyword evidence="4 6" id="KW-1133">Transmembrane helix</keyword>
<evidence type="ECO:0000256" key="2">
    <source>
        <dbReference type="ARBA" id="ARBA00008924"/>
    </source>
</evidence>
<evidence type="ECO:0000256" key="6">
    <source>
        <dbReference type="SAM" id="Phobius"/>
    </source>
</evidence>
<organism evidence="8 9">
    <name type="scientific">Drosophila lebanonensis</name>
    <name type="common">Fruit fly</name>
    <name type="synonym">Scaptodrosophila lebanonensis</name>
    <dbReference type="NCBI Taxonomy" id="7225"/>
    <lineage>
        <taxon>Eukaryota</taxon>
        <taxon>Metazoa</taxon>
        <taxon>Ecdysozoa</taxon>
        <taxon>Arthropoda</taxon>
        <taxon>Hexapoda</taxon>
        <taxon>Insecta</taxon>
        <taxon>Pterygota</taxon>
        <taxon>Neoptera</taxon>
        <taxon>Endopterygota</taxon>
        <taxon>Diptera</taxon>
        <taxon>Brachycera</taxon>
        <taxon>Muscomorpha</taxon>
        <taxon>Ephydroidea</taxon>
        <taxon>Drosophilidae</taxon>
        <taxon>Scaptodrosophila</taxon>
    </lineage>
</organism>
<dbReference type="OrthoDB" id="291792at2759"/>
<protein>
    <submittedName>
        <fullName evidence="9">Transmembrane protein 135-like</fullName>
    </submittedName>
</protein>
<evidence type="ECO:0000259" key="7">
    <source>
        <dbReference type="Pfam" id="PF15982"/>
    </source>
</evidence>
<feature type="transmembrane region" description="Helical" evidence="6">
    <location>
        <begin position="375"/>
        <end position="396"/>
    </location>
</feature>
<dbReference type="GeneID" id="115625388"/>
<dbReference type="Pfam" id="PF15982">
    <property type="entry name" value="TMEM135_C_rich"/>
    <property type="match status" value="1"/>
</dbReference>
<dbReference type="RefSeq" id="XP_030376286.1">
    <property type="nucleotide sequence ID" value="XM_030520426.1"/>
</dbReference>
<feature type="domain" description="Transmembrane protein 135 N-terminal" evidence="7">
    <location>
        <begin position="15"/>
        <end position="145"/>
    </location>
</feature>
<evidence type="ECO:0000256" key="4">
    <source>
        <dbReference type="ARBA" id="ARBA00022989"/>
    </source>
</evidence>
<evidence type="ECO:0000256" key="5">
    <source>
        <dbReference type="ARBA" id="ARBA00023136"/>
    </source>
</evidence>
<sequence length="453" mass="50261">MAAQSKLLDGALRCSCHAYEHPWTSSCVNAAAGMILSCVPSALRTYATVYLLALIARLRLPSVQDLRRTVHSILQSMAFLVTTAYGFSLSVCWLRKLLGRFYFGTVAFLPTFLTSIAAIIIERPARRIPLALYVANVGSETLWNMLESRGLVHSIPNGHVILLGLSTSALLFLSRLGLHKTVCKDATFKALHIILGKEEEGPLRTPAVTITQSSRPLNFGTILGYVQLYERVRSAKHPSCPHKHSCSSYALRGGLRPFIGGVGLQVALKLLLNSKKIFKLRMEWRKQIFNRKSLNLGLALGSFSLLYKAISCALRHSFGHDSAAFAIPAGLIGSIGLLQFPNTTVSLYVMWKALQLLYNWGISEGVLPEVPHFTIFLYALFTSILFHAAILEPLSLRPSYYKFLMNVSGNRISRFDVRPFESFGLNSHAQVMETIRKLKIDMTSANPMFPLTT</sequence>
<reference evidence="9" key="1">
    <citation type="submission" date="2025-08" db="UniProtKB">
        <authorList>
            <consortium name="RefSeq"/>
        </authorList>
    </citation>
    <scope>IDENTIFICATION</scope>
    <source>
        <strain evidence="9">11010-0011.00</strain>
        <tissue evidence="9">Whole body</tissue>
    </source>
</reference>
<feature type="transmembrane region" description="Helical" evidence="6">
    <location>
        <begin position="101"/>
        <end position="121"/>
    </location>
</feature>
<dbReference type="InterPro" id="IPR031926">
    <property type="entry name" value="TMEM135_N"/>
</dbReference>
<dbReference type="Proteomes" id="UP000504634">
    <property type="component" value="Unplaced"/>
</dbReference>
<dbReference type="InterPro" id="IPR026749">
    <property type="entry name" value="Tmem135"/>
</dbReference>
<name>A0A6J2THY5_DROLE</name>
<evidence type="ECO:0000313" key="8">
    <source>
        <dbReference type="Proteomes" id="UP000504634"/>
    </source>
</evidence>
<keyword evidence="8" id="KW-1185">Reference proteome</keyword>
<evidence type="ECO:0000256" key="3">
    <source>
        <dbReference type="ARBA" id="ARBA00022692"/>
    </source>
</evidence>
<dbReference type="AlphaFoldDB" id="A0A6J2THY5"/>
<gene>
    <name evidence="9" type="primary">LOC115625388</name>
</gene>
<evidence type="ECO:0000256" key="1">
    <source>
        <dbReference type="ARBA" id="ARBA00004127"/>
    </source>
</evidence>
<keyword evidence="5 6" id="KW-0472">Membrane</keyword>
<comment type="subcellular location">
    <subcellularLocation>
        <location evidence="1">Endomembrane system</location>
        <topology evidence="1">Multi-pass membrane protein</topology>
    </subcellularLocation>
</comment>
<evidence type="ECO:0000313" key="9">
    <source>
        <dbReference type="RefSeq" id="XP_030376286.1"/>
    </source>
</evidence>
<dbReference type="PANTHER" id="PTHR12459">
    <property type="entry name" value="TRANSMEMBRANE PROTEIN 135-RELATED"/>
    <property type="match status" value="1"/>
</dbReference>